<protein>
    <submittedName>
        <fullName evidence="3">Uncharacterized protein</fullName>
    </submittedName>
</protein>
<feature type="transmembrane region" description="Helical" evidence="2">
    <location>
        <begin position="56"/>
        <end position="77"/>
    </location>
</feature>
<evidence type="ECO:0000256" key="2">
    <source>
        <dbReference type="SAM" id="Phobius"/>
    </source>
</evidence>
<dbReference type="EMBL" id="OY288114">
    <property type="protein sequence ID" value="CAJ0871983.1"/>
    <property type="molecule type" value="Genomic_DNA"/>
</dbReference>
<keyword evidence="2" id="KW-0812">Transmembrane</keyword>
<proteinExistence type="predicted"/>
<reference evidence="3" key="1">
    <citation type="submission" date="2023-07" db="EMBL/GenBank/DDBJ databases">
        <authorList>
            <person name="Pelsma A.J. K."/>
        </authorList>
    </citation>
    <scope>NUCLEOTIDE SEQUENCE</scope>
</reference>
<sequence length="310" mass="32704">MSVSVENHRRRSDYETDAPFGRSNARRNHSNGRPVKPRGREEGPLWGFSYDRAESAIHLLLAFIMVGGLAGLLWNFVAPEATKPAAPVKSAALPAPAPAVPAQSQAQPEKPIAAPAMQKVESVKPAEPVAAPALQKIENVKPAEPVAAPAKPEPLAAALMSHTPIANAPAPLPPPPAELREKLAAPAETAPATEAVKPHLVEPIPVRSETEAAPPAESAKAEPKAEPAEGNSVRTAHCYLKLSGRVLTNGTCRVEITDNGIIFQLPGKPLEITHEHGRAWIATLGGRSLGKVYKSGSCWGARGFYACKNG</sequence>
<evidence type="ECO:0000256" key="1">
    <source>
        <dbReference type="SAM" id="MobiDB-lite"/>
    </source>
</evidence>
<organism evidence="3">
    <name type="scientific">freshwater sediment metagenome</name>
    <dbReference type="NCBI Taxonomy" id="556182"/>
    <lineage>
        <taxon>unclassified sequences</taxon>
        <taxon>metagenomes</taxon>
        <taxon>ecological metagenomes</taxon>
    </lineage>
</organism>
<accession>A0AA48M2M9</accession>
<gene>
    <name evidence="3" type="ORF">AMST5_02373</name>
</gene>
<name>A0AA48M2M9_9ZZZZ</name>
<feature type="region of interest" description="Disordered" evidence="1">
    <location>
        <begin position="208"/>
        <end position="230"/>
    </location>
</feature>
<evidence type="ECO:0000313" key="3">
    <source>
        <dbReference type="EMBL" id="CAJ0871983.1"/>
    </source>
</evidence>
<feature type="region of interest" description="Disordered" evidence="1">
    <location>
        <begin position="1"/>
        <end position="43"/>
    </location>
</feature>
<keyword evidence="2" id="KW-0472">Membrane</keyword>
<keyword evidence="2" id="KW-1133">Transmembrane helix</keyword>
<dbReference type="AlphaFoldDB" id="A0AA48M2M9"/>